<evidence type="ECO:0000313" key="7">
    <source>
        <dbReference type="EMBL" id="ACX96668.1"/>
    </source>
</evidence>
<dbReference type="GO" id="GO:0046872">
    <property type="term" value="F:metal ion binding"/>
    <property type="evidence" value="ECO:0007669"/>
    <property type="project" value="UniProtKB-KW"/>
</dbReference>
<dbReference type="InterPro" id="IPR036909">
    <property type="entry name" value="Cyt_c-like_dom_sf"/>
</dbReference>
<dbReference type="eggNOG" id="COG2010">
    <property type="taxonomic scope" value="Bacteria"/>
</dbReference>
<feature type="transmembrane region" description="Helical" evidence="5">
    <location>
        <begin position="107"/>
        <end position="127"/>
    </location>
</feature>
<dbReference type="InterPro" id="IPR009056">
    <property type="entry name" value="Cyt_c-like_dom"/>
</dbReference>
<dbReference type="STRING" id="555778.Hneap_1846"/>
<dbReference type="GO" id="GO:0020037">
    <property type="term" value="F:heme binding"/>
    <property type="evidence" value="ECO:0007669"/>
    <property type="project" value="InterPro"/>
</dbReference>
<dbReference type="Proteomes" id="UP000009102">
    <property type="component" value="Chromosome"/>
</dbReference>
<evidence type="ECO:0000256" key="3">
    <source>
        <dbReference type="ARBA" id="ARBA00023004"/>
    </source>
</evidence>
<name>D0L1U5_HALNC</name>
<evidence type="ECO:0000256" key="5">
    <source>
        <dbReference type="SAM" id="Phobius"/>
    </source>
</evidence>
<dbReference type="GO" id="GO:0009055">
    <property type="term" value="F:electron transfer activity"/>
    <property type="evidence" value="ECO:0007669"/>
    <property type="project" value="InterPro"/>
</dbReference>
<feature type="transmembrane region" description="Helical" evidence="5">
    <location>
        <begin position="187"/>
        <end position="209"/>
    </location>
</feature>
<dbReference type="Gene3D" id="1.10.760.10">
    <property type="entry name" value="Cytochrome c-like domain"/>
    <property type="match status" value="1"/>
</dbReference>
<keyword evidence="5" id="KW-0472">Membrane</keyword>
<gene>
    <name evidence="7" type="ordered locus">Hneap_1846</name>
</gene>
<evidence type="ECO:0000313" key="8">
    <source>
        <dbReference type="Proteomes" id="UP000009102"/>
    </source>
</evidence>
<organism evidence="7 8">
    <name type="scientific">Halothiobacillus neapolitanus (strain ATCC 23641 / DSM 15147 / CIP 104769 / NCIMB 8539 / c2)</name>
    <name type="common">Thiobacillus neapolitanus</name>
    <dbReference type="NCBI Taxonomy" id="555778"/>
    <lineage>
        <taxon>Bacteria</taxon>
        <taxon>Pseudomonadati</taxon>
        <taxon>Pseudomonadota</taxon>
        <taxon>Gammaproteobacteria</taxon>
        <taxon>Chromatiales</taxon>
        <taxon>Halothiobacillaceae</taxon>
        <taxon>Halothiobacillus</taxon>
    </lineage>
</organism>
<keyword evidence="1 4" id="KW-0349">Heme</keyword>
<feature type="transmembrane region" description="Helical" evidence="5">
    <location>
        <begin position="20"/>
        <end position="45"/>
    </location>
</feature>
<dbReference type="KEGG" id="hna:Hneap_1846"/>
<reference evidence="7 8" key="1">
    <citation type="submission" date="2009-10" db="EMBL/GenBank/DDBJ databases">
        <title>Complete sequence of Halothiobacillus neapolitanus c2.</title>
        <authorList>
            <consortium name="US DOE Joint Genome Institute"/>
            <person name="Lucas S."/>
            <person name="Copeland A."/>
            <person name="Lapidus A."/>
            <person name="Glavina del Rio T."/>
            <person name="Tice H."/>
            <person name="Bruce D."/>
            <person name="Goodwin L."/>
            <person name="Pitluck S."/>
            <person name="Davenport K."/>
            <person name="Brettin T."/>
            <person name="Detter J.C."/>
            <person name="Han C."/>
            <person name="Tapia R."/>
            <person name="Larimer F."/>
            <person name="Land M."/>
            <person name="Hauser L."/>
            <person name="Kyrpides N."/>
            <person name="Mikhailova N."/>
            <person name="Kerfeld C."/>
            <person name="Cannon G."/>
            <person name="Heinhort S."/>
        </authorList>
    </citation>
    <scope>NUCLEOTIDE SEQUENCE [LARGE SCALE GENOMIC DNA]</scope>
    <source>
        <strain evidence="8">ATCC 23641 / c2</strain>
    </source>
</reference>
<keyword evidence="5" id="KW-1133">Transmembrane helix</keyword>
<dbReference type="PROSITE" id="PS51007">
    <property type="entry name" value="CYTC"/>
    <property type="match status" value="1"/>
</dbReference>
<keyword evidence="8" id="KW-1185">Reference proteome</keyword>
<evidence type="ECO:0000256" key="1">
    <source>
        <dbReference type="ARBA" id="ARBA00022617"/>
    </source>
</evidence>
<feature type="transmembrane region" description="Helical" evidence="5">
    <location>
        <begin position="66"/>
        <end position="87"/>
    </location>
</feature>
<feature type="transmembrane region" description="Helical" evidence="5">
    <location>
        <begin position="139"/>
        <end position="161"/>
    </location>
</feature>
<dbReference type="eggNOG" id="COG1271">
    <property type="taxonomic scope" value="Bacteria"/>
</dbReference>
<dbReference type="SUPFAM" id="SSF46626">
    <property type="entry name" value="Cytochrome c"/>
    <property type="match status" value="1"/>
</dbReference>
<feature type="transmembrane region" description="Helical" evidence="5">
    <location>
        <begin position="259"/>
        <end position="277"/>
    </location>
</feature>
<sequence length="493" mass="53984">MDLIGLYPTWYEPGIGSGWVIGIIATIHVLFSHTAVGAALLFTYLAYLGYRDDRPELLDFIKKYGLFLLVFSYILGSITGPGIWYSTTVGSPRGISALIHNFVWKWATEWVFFVIEVVGVYMMVYLVGKVDKATYLRIAITFGMASFATMLAIVGILSFMMEPGMPDWAEKGGYLLGFYGDNTFAQLAIRIAFMFTMTAVVGGIVVAGLKDQVFKTWLARRLAVLGIVSTVVGIAFYPWYLNTLPAQAQIVMENRIPDYYGTAILTVLLSTIAYFAFTLFKPRMLTASIAGFATLSILILGLFPGETIRESARKPFVAGEYLYSNQVIAKDVPGMTIKSEIPTLEKVGFTHASVFWPETQRDITVNNAHEVGRTLAIAACSNCHSLSPTGIRPIAGYFGGMTDIPRIKTYLLGALATGNTMYMPKIPLQDKEAEALALYLASLADPTVVARYIEENSKTADAPQKVLPAIDDKTAASPVARAHVSFLTTGSEE</sequence>
<keyword evidence="5" id="KW-0812">Transmembrane</keyword>
<feature type="transmembrane region" description="Helical" evidence="5">
    <location>
        <begin position="284"/>
        <end position="303"/>
    </location>
</feature>
<dbReference type="AlphaFoldDB" id="D0L1U5"/>
<proteinExistence type="predicted"/>
<protein>
    <submittedName>
        <fullName evidence="7">Cytochrome c class I</fullName>
    </submittedName>
</protein>
<accession>D0L1U5</accession>
<evidence type="ECO:0000256" key="2">
    <source>
        <dbReference type="ARBA" id="ARBA00022723"/>
    </source>
</evidence>
<dbReference type="RefSeq" id="WP_012824701.1">
    <property type="nucleotide sequence ID" value="NC_013422.1"/>
</dbReference>
<evidence type="ECO:0000256" key="4">
    <source>
        <dbReference type="PROSITE-ProRule" id="PRU00433"/>
    </source>
</evidence>
<dbReference type="HOGENOM" id="CLU_033225_0_0_6"/>
<keyword evidence="3 4" id="KW-0408">Iron</keyword>
<dbReference type="EMBL" id="CP001801">
    <property type="protein sequence ID" value="ACX96668.1"/>
    <property type="molecule type" value="Genomic_DNA"/>
</dbReference>
<feature type="domain" description="Cytochrome c" evidence="6">
    <location>
        <begin position="367"/>
        <end position="444"/>
    </location>
</feature>
<feature type="transmembrane region" description="Helical" evidence="5">
    <location>
        <begin position="221"/>
        <end position="239"/>
    </location>
</feature>
<keyword evidence="2 4" id="KW-0479">Metal-binding</keyword>
<evidence type="ECO:0000259" key="6">
    <source>
        <dbReference type="PROSITE" id="PS51007"/>
    </source>
</evidence>